<dbReference type="RefSeq" id="YP_010671747.1">
    <property type="nucleotide sequence ID" value="NC_070970.1"/>
</dbReference>
<protein>
    <submittedName>
        <fullName evidence="2">Uncharacterized protein</fullName>
    </submittedName>
</protein>
<dbReference type="GeneID" id="77948002"/>
<feature type="region of interest" description="Disordered" evidence="1">
    <location>
        <begin position="50"/>
        <end position="70"/>
    </location>
</feature>
<evidence type="ECO:0000256" key="1">
    <source>
        <dbReference type="SAM" id="MobiDB-lite"/>
    </source>
</evidence>
<reference evidence="2 3" key="1">
    <citation type="journal article" date="2020" name="Phage (New Rochelle)">
        <title>A New High-Throughput Screening Method for Phages: Enabling Crude Isolation and Fast Identification of Diverse Phages with Therapeutic Potential.</title>
        <authorList>
            <person name="Olsen N.S."/>
            <person name="Hendriksen N.B."/>
            <person name="Hansen L.H."/>
            <person name="Kot W."/>
        </authorList>
    </citation>
    <scope>NUCLEOTIDE SEQUENCE [LARGE SCALE GENOMIC DNA]</scope>
</reference>
<name>A0A7S5AYX1_9CAUD</name>
<organism evidence="2 3">
    <name type="scientific">Pseudomonas phage Iggy</name>
    <dbReference type="NCBI Taxonomy" id="2592193"/>
    <lineage>
        <taxon>Viruses</taxon>
        <taxon>Duplodnaviria</taxon>
        <taxon>Heunggongvirae</taxon>
        <taxon>Uroviricota</taxon>
        <taxon>Caudoviricetes</taxon>
        <taxon>Queuovirinae</taxon>
        <taxon>Iggyvirus</taxon>
        <taxon>Iggyvirus iggy</taxon>
    </lineage>
</organism>
<evidence type="ECO:0000313" key="2">
    <source>
        <dbReference type="EMBL" id="QEA09795.1"/>
    </source>
</evidence>
<sequence length="84" mass="9292">MSGSNPKPFKHFVRRNDHAGTCLRCGQQVARGNGVYSKKRRGLIHILCSVGSNPASRPRPKPKSLTGMGKAALAMRPEDWYEID</sequence>
<dbReference type="KEGG" id="vg:77948002"/>
<accession>A0A7S5AYX1</accession>
<proteinExistence type="predicted"/>
<keyword evidence="3" id="KW-1185">Reference proteome</keyword>
<dbReference type="EMBL" id="MN029011">
    <property type="protein sequence ID" value="QEA09795.1"/>
    <property type="molecule type" value="Genomic_DNA"/>
</dbReference>
<dbReference type="Proteomes" id="UP000617051">
    <property type="component" value="Segment"/>
</dbReference>
<evidence type="ECO:0000313" key="3">
    <source>
        <dbReference type="Proteomes" id="UP000617051"/>
    </source>
</evidence>